<reference evidence="1 2" key="1">
    <citation type="journal article" date="2022" name="bioRxiv">
        <title>Genomics of Preaxostyla Flagellates Illuminates Evolutionary Transitions and the Path Towards Mitochondrial Loss.</title>
        <authorList>
            <person name="Novak L.V.F."/>
            <person name="Treitli S.C."/>
            <person name="Pyrih J."/>
            <person name="Halakuc P."/>
            <person name="Pipaliya S.V."/>
            <person name="Vacek V."/>
            <person name="Brzon O."/>
            <person name="Soukal P."/>
            <person name="Eme L."/>
            <person name="Dacks J.B."/>
            <person name="Karnkowska A."/>
            <person name="Elias M."/>
            <person name="Hampl V."/>
        </authorList>
    </citation>
    <scope>NUCLEOTIDE SEQUENCE [LARGE SCALE GENOMIC DNA]</scope>
    <source>
        <strain evidence="1">NAU3</strain>
        <tissue evidence="1">Gut</tissue>
    </source>
</reference>
<name>A0ABQ9XQ59_9EUKA</name>
<keyword evidence="2" id="KW-1185">Reference proteome</keyword>
<gene>
    <name evidence="1" type="ORF">BLNAU_11129</name>
</gene>
<comment type="caution">
    <text evidence="1">The sequence shown here is derived from an EMBL/GenBank/DDBJ whole genome shotgun (WGS) entry which is preliminary data.</text>
</comment>
<evidence type="ECO:0000313" key="2">
    <source>
        <dbReference type="Proteomes" id="UP001281761"/>
    </source>
</evidence>
<organism evidence="1 2">
    <name type="scientific">Blattamonas nauphoetae</name>
    <dbReference type="NCBI Taxonomy" id="2049346"/>
    <lineage>
        <taxon>Eukaryota</taxon>
        <taxon>Metamonada</taxon>
        <taxon>Preaxostyla</taxon>
        <taxon>Oxymonadida</taxon>
        <taxon>Blattamonas</taxon>
    </lineage>
</organism>
<sequence>MRSYTTATQVSRAQPDRSDVQSDRFGLAVFKGKHYGFGESVLWLDHQITIYTNCEYPELARVLCKLGFFVPIVGSLASNDCSSTSMSFLTSISRMFFEADKKGTPKRWSENGARTYLDEEGWQDAMEFVMIRKTDSGDDSAISNKSKLMMHFCGSNLGKMKESECITFGVQNRSGSKGRRGVCVSLSAEQNTVSPLSSVWQSETMDNFRSGPALEFFGEANLRS</sequence>
<accession>A0ABQ9XQ59</accession>
<dbReference type="EMBL" id="JARBJD010000085">
    <property type="protein sequence ID" value="KAK2953869.1"/>
    <property type="molecule type" value="Genomic_DNA"/>
</dbReference>
<evidence type="ECO:0000313" key="1">
    <source>
        <dbReference type="EMBL" id="KAK2953869.1"/>
    </source>
</evidence>
<dbReference type="Proteomes" id="UP001281761">
    <property type="component" value="Unassembled WGS sequence"/>
</dbReference>
<proteinExistence type="predicted"/>
<protein>
    <submittedName>
        <fullName evidence="1">Uncharacterized protein</fullName>
    </submittedName>
</protein>